<feature type="compositionally biased region" description="Basic and acidic residues" evidence="1">
    <location>
        <begin position="86"/>
        <end position="104"/>
    </location>
</feature>
<dbReference type="Proteomes" id="UP000789901">
    <property type="component" value="Unassembled WGS sequence"/>
</dbReference>
<feature type="non-terminal residue" evidence="2">
    <location>
        <position position="1"/>
    </location>
</feature>
<dbReference type="EMBL" id="CAJVQB010068455">
    <property type="protein sequence ID" value="CAG8842268.1"/>
    <property type="molecule type" value="Genomic_DNA"/>
</dbReference>
<comment type="caution">
    <text evidence="2">The sequence shown here is derived from an EMBL/GenBank/DDBJ whole genome shotgun (WGS) entry which is preliminary data.</text>
</comment>
<proteinExistence type="predicted"/>
<feature type="compositionally biased region" description="Low complexity" evidence="1">
    <location>
        <begin position="105"/>
        <end position="117"/>
    </location>
</feature>
<sequence>TNLFNSLEESTYDILDTTRANVVENVKAENKKHNVIQKDAENNPFLISSKRAKLGSELPSNRRDSLSSASSHTKSDSELLSDENESSSKHAKSDNKPSSDRRDSSSSALSHAKSVSDGNDLLSKQVKSDSKPPSNRSDSSLKSDGSDSTWKPNESEDDDTEDEDDKKKKLESKLFWFVGPAEMETNISNIHKKNDGHIINKKLWDSAIQQIYQEYPLPDLPDNWLSKCNEMAEMARNDFKNNKSLLRNWYQLIDKESDNIIFDVFYNVLNMYMLSGTMEDLNEDSFVHKVLSPIILPFFKDSFEFSSVWANETLDSSAYLKKKFDPSLEEREPDFAVYTSTNQEKENLLIVE</sequence>
<gene>
    <name evidence="2" type="ORF">GMARGA_LOCUS35894</name>
</gene>
<feature type="region of interest" description="Disordered" evidence="1">
    <location>
        <begin position="47"/>
        <end position="166"/>
    </location>
</feature>
<evidence type="ECO:0000313" key="3">
    <source>
        <dbReference type="Proteomes" id="UP000789901"/>
    </source>
</evidence>
<accession>A0ABN7WW57</accession>
<evidence type="ECO:0000313" key="2">
    <source>
        <dbReference type="EMBL" id="CAG8842268.1"/>
    </source>
</evidence>
<feature type="non-terminal residue" evidence="2">
    <location>
        <position position="352"/>
    </location>
</feature>
<evidence type="ECO:0000256" key="1">
    <source>
        <dbReference type="SAM" id="MobiDB-lite"/>
    </source>
</evidence>
<reference evidence="2 3" key="1">
    <citation type="submission" date="2021-06" db="EMBL/GenBank/DDBJ databases">
        <authorList>
            <person name="Kallberg Y."/>
            <person name="Tangrot J."/>
            <person name="Rosling A."/>
        </authorList>
    </citation>
    <scope>NUCLEOTIDE SEQUENCE [LARGE SCALE GENOMIC DNA]</scope>
    <source>
        <strain evidence="2 3">120-4 pot B 10/14</strain>
    </source>
</reference>
<name>A0ABN7WW57_GIGMA</name>
<organism evidence="2 3">
    <name type="scientific">Gigaspora margarita</name>
    <dbReference type="NCBI Taxonomy" id="4874"/>
    <lineage>
        <taxon>Eukaryota</taxon>
        <taxon>Fungi</taxon>
        <taxon>Fungi incertae sedis</taxon>
        <taxon>Mucoromycota</taxon>
        <taxon>Glomeromycotina</taxon>
        <taxon>Glomeromycetes</taxon>
        <taxon>Diversisporales</taxon>
        <taxon>Gigasporaceae</taxon>
        <taxon>Gigaspora</taxon>
    </lineage>
</organism>
<protein>
    <submittedName>
        <fullName evidence="2">41166_t:CDS:1</fullName>
    </submittedName>
</protein>
<feature type="compositionally biased region" description="Acidic residues" evidence="1">
    <location>
        <begin position="155"/>
        <end position="164"/>
    </location>
</feature>
<keyword evidence="3" id="KW-1185">Reference proteome</keyword>